<comment type="subcellular location">
    <subcellularLocation>
        <location evidence="1">Cytoplasm</location>
    </subcellularLocation>
</comment>
<dbReference type="SUPFAM" id="SSF55186">
    <property type="entry name" value="ThrRS/AlaRS common domain"/>
    <property type="match status" value="1"/>
</dbReference>
<feature type="binding site" evidence="18">
    <location>
        <position position="619"/>
    </location>
    <ligand>
        <name>Zn(2+)</name>
        <dbReference type="ChEBI" id="CHEBI:29105"/>
    </ligand>
</feature>
<feature type="binding site" evidence="18">
    <location>
        <position position="720"/>
    </location>
    <ligand>
        <name>Zn(2+)</name>
        <dbReference type="ChEBI" id="CHEBI:29105"/>
    </ligand>
</feature>
<accession>A0A1A9VJX5</accession>
<dbReference type="SUPFAM" id="SSF101353">
    <property type="entry name" value="Putative anticodon-binding domain of alanyl-tRNA synthetase (AlaRS)"/>
    <property type="match status" value="1"/>
</dbReference>
<evidence type="ECO:0000256" key="19">
    <source>
        <dbReference type="SAM" id="MobiDB-lite"/>
    </source>
</evidence>
<keyword evidence="6" id="KW-0963">Cytoplasm</keyword>
<evidence type="ECO:0000256" key="11">
    <source>
        <dbReference type="ARBA" id="ARBA00022833"/>
    </source>
</evidence>
<comment type="catalytic activity">
    <reaction evidence="18">
        <text>tRNA(Ala) + L-alanine + ATP = L-alanyl-tRNA(Ala) + AMP + diphosphate</text>
        <dbReference type="Rhea" id="RHEA:12540"/>
        <dbReference type="Rhea" id="RHEA-COMP:9657"/>
        <dbReference type="Rhea" id="RHEA-COMP:9923"/>
        <dbReference type="ChEBI" id="CHEBI:30616"/>
        <dbReference type="ChEBI" id="CHEBI:33019"/>
        <dbReference type="ChEBI" id="CHEBI:57972"/>
        <dbReference type="ChEBI" id="CHEBI:78442"/>
        <dbReference type="ChEBI" id="CHEBI:78497"/>
        <dbReference type="ChEBI" id="CHEBI:456215"/>
        <dbReference type="EC" id="6.1.1.7"/>
    </reaction>
</comment>
<proteinExistence type="inferred from homology"/>
<dbReference type="InterPro" id="IPR018165">
    <property type="entry name" value="Ala-tRNA-synth_IIc_core"/>
</dbReference>
<dbReference type="Pfam" id="PF01411">
    <property type="entry name" value="tRNA-synt_2c"/>
    <property type="match status" value="1"/>
</dbReference>
<feature type="region of interest" description="Disordered" evidence="19">
    <location>
        <begin position="1296"/>
        <end position="1316"/>
    </location>
</feature>
<keyword evidence="17" id="KW-0143">Chaperone</keyword>
<dbReference type="InterPro" id="IPR012947">
    <property type="entry name" value="tRNA_SAD"/>
</dbReference>
<evidence type="ECO:0000259" key="20">
    <source>
        <dbReference type="PROSITE" id="PS50860"/>
    </source>
</evidence>
<dbReference type="GO" id="GO:0004813">
    <property type="term" value="F:alanine-tRNA ligase activity"/>
    <property type="evidence" value="ECO:0007669"/>
    <property type="project" value="UniProtKB-UniRule"/>
</dbReference>
<organism evidence="21 22">
    <name type="scientific">Glossina austeni</name>
    <name type="common">Savannah tsetse fly</name>
    <dbReference type="NCBI Taxonomy" id="7395"/>
    <lineage>
        <taxon>Eukaryota</taxon>
        <taxon>Metazoa</taxon>
        <taxon>Ecdysozoa</taxon>
        <taxon>Arthropoda</taxon>
        <taxon>Hexapoda</taxon>
        <taxon>Insecta</taxon>
        <taxon>Pterygota</taxon>
        <taxon>Neoptera</taxon>
        <taxon>Endopterygota</taxon>
        <taxon>Diptera</taxon>
        <taxon>Brachycera</taxon>
        <taxon>Muscomorpha</taxon>
        <taxon>Hippoboscoidea</taxon>
        <taxon>Glossinidae</taxon>
        <taxon>Glossina</taxon>
    </lineage>
</organism>
<comment type="cofactor">
    <cofactor evidence="18">
        <name>Zn(2+)</name>
        <dbReference type="ChEBI" id="CHEBI:29105"/>
    </cofactor>
    <text evidence="18">Binds 1 zinc ion per subunit.</text>
</comment>
<evidence type="ECO:0000256" key="2">
    <source>
        <dbReference type="ARBA" id="ARBA00008239"/>
    </source>
</evidence>
<keyword evidence="14 18" id="KW-0648">Protein biosynthesis</keyword>
<dbReference type="Gene3D" id="3.30.930.10">
    <property type="entry name" value="Bira Bifunctional Protein, Domain 2"/>
    <property type="match status" value="1"/>
</dbReference>
<keyword evidence="9 18" id="KW-0479">Metal-binding</keyword>
<evidence type="ECO:0000256" key="18">
    <source>
        <dbReference type="HAMAP-Rule" id="MF_03133"/>
    </source>
</evidence>
<dbReference type="InterPro" id="IPR045864">
    <property type="entry name" value="aa-tRNA-synth_II/BPL/LPL"/>
</dbReference>
<evidence type="ECO:0000256" key="13">
    <source>
        <dbReference type="ARBA" id="ARBA00022884"/>
    </source>
</evidence>
<evidence type="ECO:0000256" key="12">
    <source>
        <dbReference type="ARBA" id="ARBA00022840"/>
    </source>
</evidence>
<keyword evidence="16 18" id="KW-0030">Aminoacyl-tRNA synthetase</keyword>
<evidence type="ECO:0000256" key="7">
    <source>
        <dbReference type="ARBA" id="ARBA00022555"/>
    </source>
</evidence>
<dbReference type="SUPFAM" id="SSF55874">
    <property type="entry name" value="ATPase domain of HSP90 chaperone/DNA topoisomerase II/histidine kinase"/>
    <property type="match status" value="1"/>
</dbReference>
<reference evidence="21" key="1">
    <citation type="submission" date="2020-05" db="UniProtKB">
        <authorList>
            <consortium name="EnsemblMetazoa"/>
        </authorList>
    </citation>
    <scope>IDENTIFICATION</scope>
    <source>
        <strain evidence="21">TTRI</strain>
    </source>
</reference>
<evidence type="ECO:0000256" key="6">
    <source>
        <dbReference type="ARBA" id="ARBA00022490"/>
    </source>
</evidence>
<dbReference type="GO" id="GO:0000049">
    <property type="term" value="F:tRNA binding"/>
    <property type="evidence" value="ECO:0007669"/>
    <property type="project" value="UniProtKB-KW"/>
</dbReference>
<dbReference type="PROSITE" id="PS00298">
    <property type="entry name" value="HSP90"/>
    <property type="match status" value="1"/>
</dbReference>
<keyword evidence="8 18" id="KW-0436">Ligase</keyword>
<dbReference type="GO" id="GO:0016887">
    <property type="term" value="F:ATP hydrolysis activity"/>
    <property type="evidence" value="ECO:0007669"/>
    <property type="project" value="InterPro"/>
</dbReference>
<dbReference type="InterPro" id="IPR050058">
    <property type="entry name" value="Ala-tRNA_ligase"/>
</dbReference>
<dbReference type="FunFam" id="3.30.54.20:FF:000001">
    <property type="entry name" value="Alanine--tRNA ligase"/>
    <property type="match status" value="1"/>
</dbReference>
<feature type="domain" description="Alanyl-transfer RNA synthetases family profile" evidence="20">
    <location>
        <begin position="75"/>
        <end position="759"/>
    </location>
</feature>
<dbReference type="HAMAP" id="MF_00036_B">
    <property type="entry name" value="Ala_tRNA_synth_B"/>
    <property type="match status" value="1"/>
</dbReference>
<dbReference type="FunFam" id="3.30.930.10:FF:000004">
    <property type="entry name" value="Alanine--tRNA ligase"/>
    <property type="match status" value="1"/>
</dbReference>
<dbReference type="HAMAP" id="MF_00505">
    <property type="entry name" value="HSP90"/>
    <property type="match status" value="1"/>
</dbReference>
<dbReference type="Gene3D" id="3.30.54.20">
    <property type="match status" value="1"/>
</dbReference>
<evidence type="ECO:0000256" key="5">
    <source>
        <dbReference type="ARBA" id="ARBA00017959"/>
    </source>
</evidence>
<evidence type="ECO:0000256" key="10">
    <source>
        <dbReference type="ARBA" id="ARBA00022741"/>
    </source>
</evidence>
<dbReference type="GO" id="GO:0006419">
    <property type="term" value="P:alanyl-tRNA aminoacylation"/>
    <property type="evidence" value="ECO:0007669"/>
    <property type="project" value="InterPro"/>
</dbReference>
<dbReference type="GO" id="GO:0045892">
    <property type="term" value="P:negative regulation of DNA-templated transcription"/>
    <property type="evidence" value="ECO:0007669"/>
    <property type="project" value="TreeGrafter"/>
</dbReference>
<dbReference type="Proteomes" id="UP000078200">
    <property type="component" value="Unassembled WGS sequence"/>
</dbReference>
<dbReference type="Gene3D" id="1.20.120.790">
    <property type="entry name" value="Heat shock protein 90, C-terminal domain"/>
    <property type="match status" value="1"/>
</dbReference>
<evidence type="ECO:0000256" key="17">
    <source>
        <dbReference type="ARBA" id="ARBA00023186"/>
    </source>
</evidence>
<dbReference type="EC" id="6.1.1.7" evidence="4"/>
<evidence type="ECO:0000256" key="15">
    <source>
        <dbReference type="ARBA" id="ARBA00023016"/>
    </source>
</evidence>
<dbReference type="InterPro" id="IPR018162">
    <property type="entry name" value="Ala-tRNA-ligase_IIc_anticod-bd"/>
</dbReference>
<feature type="compositionally biased region" description="Acidic residues" evidence="19">
    <location>
        <begin position="1306"/>
        <end position="1316"/>
    </location>
</feature>
<dbReference type="SUPFAM" id="SSF110942">
    <property type="entry name" value="HSP90 C-terminal domain"/>
    <property type="match status" value="1"/>
</dbReference>
<dbReference type="GO" id="GO:0008270">
    <property type="term" value="F:zinc ion binding"/>
    <property type="evidence" value="ECO:0007669"/>
    <property type="project" value="UniProtKB-UniRule"/>
</dbReference>
<keyword evidence="11 18" id="KW-0862">Zinc</keyword>
<dbReference type="FunFam" id="3.30.565.10:FF:000009">
    <property type="entry name" value="Molecular chaperone HtpG"/>
    <property type="match status" value="1"/>
</dbReference>
<dbReference type="PRINTS" id="PR00775">
    <property type="entry name" value="HEATSHOCK90"/>
</dbReference>
<dbReference type="PROSITE" id="PS50860">
    <property type="entry name" value="AA_TRNA_LIGASE_II_ALA"/>
    <property type="match status" value="1"/>
</dbReference>
<evidence type="ECO:0000256" key="9">
    <source>
        <dbReference type="ARBA" id="ARBA00022723"/>
    </source>
</evidence>
<evidence type="ECO:0000313" key="22">
    <source>
        <dbReference type="Proteomes" id="UP000078200"/>
    </source>
</evidence>
<comment type="similarity">
    <text evidence="3">Belongs to the class-II aminoacyl-tRNA synthetase family. Alax-L subfamily.</text>
</comment>
<dbReference type="PANTHER" id="PTHR11777:SF9">
    <property type="entry name" value="ALANINE--TRNA LIGASE, CYTOPLASMIC"/>
    <property type="match status" value="1"/>
</dbReference>
<comment type="function">
    <text evidence="18">Catalyzes the attachment of alanine to tRNA(Ala) in a two-step reaction: alanine is first activated by ATP to form Ala-AMP and then transferred to the acceptor end of tRNA(Ala). Also edits incorrectly charged tRNA(Ala) via its editing domain.</text>
</comment>
<keyword evidence="7 18" id="KW-0820">tRNA-binding</keyword>
<keyword evidence="12 18" id="KW-0067">ATP-binding</keyword>
<dbReference type="VEuPathDB" id="VectorBase:GAUT039564"/>
<dbReference type="InterPro" id="IPR018164">
    <property type="entry name" value="Ala-tRNA-synth_IIc_N"/>
</dbReference>
<comment type="similarity">
    <text evidence="2">Belongs to the heat shock protein 90 family.</text>
</comment>
<dbReference type="Gene3D" id="3.30.980.10">
    <property type="entry name" value="Threonyl-trna Synthetase, Chain A, domain 2"/>
    <property type="match status" value="1"/>
</dbReference>
<comment type="subunit">
    <text evidence="18">Monomer.</text>
</comment>
<evidence type="ECO:0000256" key="3">
    <source>
        <dbReference type="ARBA" id="ARBA00008429"/>
    </source>
</evidence>
<dbReference type="Gene3D" id="3.40.50.11260">
    <property type="match status" value="1"/>
</dbReference>
<dbReference type="Pfam" id="PF13589">
    <property type="entry name" value="HATPase_c_3"/>
    <property type="match status" value="1"/>
</dbReference>
<dbReference type="CDD" id="cd16927">
    <property type="entry name" value="HATPase_Hsp90-like"/>
    <property type="match status" value="1"/>
</dbReference>
<dbReference type="NCBIfam" id="TIGR00344">
    <property type="entry name" value="alaS"/>
    <property type="match status" value="1"/>
</dbReference>
<dbReference type="GO" id="GO:0051082">
    <property type="term" value="F:unfolded protein binding"/>
    <property type="evidence" value="ECO:0007669"/>
    <property type="project" value="InterPro"/>
</dbReference>
<keyword evidence="22" id="KW-1185">Reference proteome</keyword>
<dbReference type="Gene3D" id="2.40.30.130">
    <property type="match status" value="1"/>
</dbReference>
<evidence type="ECO:0000256" key="1">
    <source>
        <dbReference type="ARBA" id="ARBA00004496"/>
    </source>
</evidence>
<evidence type="ECO:0000256" key="8">
    <source>
        <dbReference type="ARBA" id="ARBA00022598"/>
    </source>
</evidence>
<dbReference type="SUPFAM" id="SSF50447">
    <property type="entry name" value="Translation proteins"/>
    <property type="match status" value="1"/>
</dbReference>
<dbReference type="InterPro" id="IPR019805">
    <property type="entry name" value="Heat_shock_protein_90_CS"/>
</dbReference>
<dbReference type="GO" id="GO:0005524">
    <property type="term" value="F:ATP binding"/>
    <property type="evidence" value="ECO:0007669"/>
    <property type="project" value="UniProtKB-UniRule"/>
</dbReference>
<evidence type="ECO:0000313" key="21">
    <source>
        <dbReference type="EnsemblMetazoa" id="GAUT039564-PA"/>
    </source>
</evidence>
<dbReference type="InterPro" id="IPR002318">
    <property type="entry name" value="Ala-tRNA-lgiase_IIc"/>
</dbReference>
<dbReference type="NCBIfam" id="NF003555">
    <property type="entry name" value="PRK05218.1"/>
    <property type="match status" value="1"/>
</dbReference>
<dbReference type="FunFam" id="3.30.980.10:FF:000004">
    <property type="entry name" value="Alanine--tRNA ligase, cytoplasmic"/>
    <property type="match status" value="1"/>
</dbReference>
<keyword evidence="13 18" id="KW-0694">RNA-binding</keyword>
<dbReference type="InterPro" id="IPR037196">
    <property type="entry name" value="HSP90_C"/>
</dbReference>
<dbReference type="PANTHER" id="PTHR11777">
    <property type="entry name" value="ALANYL-TRNA SYNTHETASE"/>
    <property type="match status" value="1"/>
</dbReference>
<dbReference type="InterPro" id="IPR036890">
    <property type="entry name" value="HATPase_C_sf"/>
</dbReference>
<dbReference type="InterPro" id="IPR023033">
    <property type="entry name" value="Ala_tRNA_ligase_euk/bac"/>
</dbReference>
<dbReference type="InterPro" id="IPR018163">
    <property type="entry name" value="Thr/Ala-tRNA-synth_IIc_edit"/>
</dbReference>
<dbReference type="GO" id="GO:0005829">
    <property type="term" value="C:cytosol"/>
    <property type="evidence" value="ECO:0007669"/>
    <property type="project" value="TreeGrafter"/>
</dbReference>
<keyword evidence="10 18" id="KW-0547">Nucleotide-binding</keyword>
<dbReference type="InterPro" id="IPR001404">
    <property type="entry name" value="Hsp90_fam"/>
</dbReference>
<dbReference type="GO" id="GO:0140662">
    <property type="term" value="F:ATP-dependent protein folding chaperone"/>
    <property type="evidence" value="ECO:0007669"/>
    <property type="project" value="InterPro"/>
</dbReference>
<evidence type="ECO:0000256" key="4">
    <source>
        <dbReference type="ARBA" id="ARBA00013168"/>
    </source>
</evidence>
<dbReference type="EnsemblMetazoa" id="GAUT039564-RA">
    <property type="protein sequence ID" value="GAUT039564-PA"/>
    <property type="gene ID" value="GAUT039564"/>
</dbReference>
<dbReference type="CDD" id="cd00673">
    <property type="entry name" value="AlaRS_core"/>
    <property type="match status" value="1"/>
</dbReference>
<feature type="compositionally biased region" description="Basic and acidic residues" evidence="19">
    <location>
        <begin position="1296"/>
        <end position="1305"/>
    </location>
</feature>
<dbReference type="SUPFAM" id="SSF54211">
    <property type="entry name" value="Ribosomal protein S5 domain 2-like"/>
    <property type="match status" value="1"/>
</dbReference>
<dbReference type="InterPro" id="IPR020575">
    <property type="entry name" value="Hsp90_N"/>
</dbReference>
<dbReference type="GO" id="GO:0002161">
    <property type="term" value="F:aminoacyl-tRNA deacylase activity"/>
    <property type="evidence" value="ECO:0007669"/>
    <property type="project" value="TreeGrafter"/>
</dbReference>
<comment type="domain">
    <text evidence="18">Consists of three domains; the N-terminal catalytic domain, the editing domain and the C-terminal C-Ala domain. The editing domain removes incorrectly charged amino acids, while the C-Ala domain, along with tRNA(Ala), serves as a bridge to cooperatively bring together the editing and aminoacylation centers thus stimulating deacylation of misacylated tRNAs.</text>
</comment>
<dbReference type="STRING" id="7395.A0A1A9VJX5"/>
<dbReference type="SMART" id="SM00863">
    <property type="entry name" value="tRNA_SAD"/>
    <property type="match status" value="1"/>
</dbReference>
<name>A0A1A9VJX5_GLOAU</name>
<dbReference type="SUPFAM" id="SSF55681">
    <property type="entry name" value="Class II aaRS and biotin synthetases"/>
    <property type="match status" value="1"/>
</dbReference>
<feature type="binding site" evidence="18">
    <location>
        <position position="716"/>
    </location>
    <ligand>
        <name>Zn(2+)</name>
        <dbReference type="ChEBI" id="CHEBI:29105"/>
    </ligand>
</feature>
<dbReference type="Pfam" id="PF07973">
    <property type="entry name" value="tRNA_SAD"/>
    <property type="match status" value="1"/>
</dbReference>
<dbReference type="Gene3D" id="3.30.230.80">
    <property type="match status" value="1"/>
</dbReference>
<sequence length="1544" mass="174205">MFQTYMIAALNVIATIIPTPGVLVNNLQSSSFSPCSENNAAAICLASTHTAGNPKLLSSLHIDVDSCPLSIPMASNGHEQVSSSPLIPEHDPTLMFTNAGMVQFKNIFTGAQKTEMKRAVSSQKCLRAGGKHNDLENVGYTTRHHTFFEMLGNFSFGDYFKETAIEFAWKFITKELSLDKNRLSITVYHTDDEAYEIWHKISGFSSDKIIRIATDDNFWSMGSTGPCGPCSEIFYDHGSPNLQDDDRIVEIWNLVFMEFNKDEEGNLHKLPKKCIDTGMGLERIAAVMQNVHDNYDIDLFSTLINKSQEYCGKTENKVAHKIIADHLRAAAFLIAEGVLPGNEGRNYVLRRLIRRATRYIHLLGYNDSLLHRIFPVLIDSTSSAYMGAELIRAKSLIETTLKSEEENFKDTLMKGINLLEKFAADLKPGDTLPGESAFKLYDTYGFPLDITLDILKEKKINFDQEGFDDAMGEQKERARAKWAGSGEKSVEQVWFDLIDKFGKTKFVGYEFNEVSDAKILAIVSSKNEVIDSAKEGEKITIILDKTPFYGESGGQVGDTGSLTKSDGSTAIMENTNKVNDLYLHRCIVKSGSICKGDIVTASINKERRQTLRRNHSATHLLHFALRKILGDHVTQKGSLVAPDRLRFDFSHNTQVAQDQLFWVEDMVNSLIRENLSASTKIQSMNQAIDEGAMALFGEKYGDQVRVVNIGDSKELCGGTHVEHTGEIGLFKIVTESSVAFGVRRIEALTGQEAINYVRDNEINLKKVAEFVKVPQQKPKMVIAFTATEKDKTVLIIKGSRQIMELKMHNVQETENLKFDAEVGKVLNIVIHSLYTNKDIFLRELISNASDACDKLRYESQLNPNLLDLSDELKITISSNKDKNELYITDNGIGMNRQDLIDNLGTIASSGTQKFLDAIKNSKDSSQAVELIGKFGVGFYSSFMVASEVIVESRKAGEEESWVWKSKGDGEYSISKLDNQISRGTKITLIMHPEENEFLDKFRVENIVTTYSDHINFPVEFINEEGKSEKLNSKAAIWTKPKNDVTQEEHNDFFRSVAHVGGEPWMILHNKNEGAIEYTNLLYVPSIKPFDLFHPDRRCSVKLYVNKVFITEDNVQIIPQYLRFLKGVVDSPDLPLNISRETLQNNRVVEQIRKSLTKRVISKLGKKAKENLEEYTKFWTNFGAVLKEGLCEAMPTDEREALLSICRFHSTGDEKLVSIDDYISRMKPEQEHIYYLTGNSLDSVKNSPQLEGFVSKGLEVLLFVDPVDDFWTSVIHEYKDQKFKSVTRADVDLEKFSSEEDKKDEENKQDEEKTEENTDSILQYFTKVIGSSVKSVKISKKLTDSPVCLAVDEGAMDLRMERFLREQKQLNYRTPKVLEINTRHPVIKSIMKSHAENGENPTLEDMVHLLFYQACIVEGEEMDDDAALQDQSSSERLIKSWHGFEKPDSEDSGIEEEFEVLDSESQEIPATPCSTSPEDLSLENAILANFPDGCDRSFTVELKDEDSYGIIPKNLTFAEIINILNQAIQEDNCEELDKVVQNIED</sequence>
<dbReference type="InterPro" id="IPR020568">
    <property type="entry name" value="Ribosomal_Su5_D2-typ_SF"/>
</dbReference>
<evidence type="ECO:0000256" key="14">
    <source>
        <dbReference type="ARBA" id="ARBA00022917"/>
    </source>
</evidence>
<dbReference type="InterPro" id="IPR009000">
    <property type="entry name" value="Transl_B-barrel_sf"/>
</dbReference>
<dbReference type="Gene3D" id="3.30.565.10">
    <property type="entry name" value="Histidine kinase-like ATPase, C-terminal domain"/>
    <property type="match status" value="1"/>
</dbReference>
<evidence type="ECO:0000256" key="16">
    <source>
        <dbReference type="ARBA" id="ARBA00023146"/>
    </source>
</evidence>
<dbReference type="Pfam" id="PF00183">
    <property type="entry name" value="HSP90"/>
    <property type="match status" value="1"/>
</dbReference>
<feature type="binding site" evidence="18">
    <location>
        <position position="615"/>
    </location>
    <ligand>
        <name>Zn(2+)</name>
        <dbReference type="ChEBI" id="CHEBI:29105"/>
    </ligand>
</feature>
<keyword evidence="15" id="KW-0346">Stress response</keyword>
<protein>
    <recommendedName>
        <fullName evidence="5">Alanine--tRNA ligase</fullName>
        <ecNumber evidence="4">6.1.1.7</ecNumber>
    </recommendedName>
</protein>